<dbReference type="InterPro" id="IPR001466">
    <property type="entry name" value="Beta-lactam-related"/>
</dbReference>
<dbReference type="PANTHER" id="PTHR43319:SF3">
    <property type="entry name" value="BETA-LACTAMASE-RELATED DOMAIN-CONTAINING PROTEIN"/>
    <property type="match status" value="1"/>
</dbReference>
<evidence type="ECO:0000313" key="3">
    <source>
        <dbReference type="Proteomes" id="UP000594205"/>
    </source>
</evidence>
<dbReference type="Gene3D" id="3.40.710.10">
    <property type="entry name" value="DD-peptidase/beta-lactamase superfamily"/>
    <property type="match status" value="1"/>
</dbReference>
<protein>
    <submittedName>
        <fullName evidence="2">Beta-lactamase family protein</fullName>
    </submittedName>
</protein>
<evidence type="ECO:0000259" key="1">
    <source>
        <dbReference type="Pfam" id="PF00144"/>
    </source>
</evidence>
<reference evidence="2 3" key="1">
    <citation type="submission" date="2020-10" db="EMBL/GenBank/DDBJ databases">
        <title>Streptomyces ferrugineus complate genome analysis.</title>
        <authorList>
            <person name="Anwar N."/>
        </authorList>
    </citation>
    <scope>NUCLEOTIDE SEQUENCE [LARGE SCALE GENOMIC DNA]</scope>
    <source>
        <strain evidence="2 3">CCTCC AA2014009</strain>
    </source>
</reference>
<dbReference type="EMBL" id="CP063373">
    <property type="protein sequence ID" value="QOV33138.1"/>
    <property type="molecule type" value="Genomic_DNA"/>
</dbReference>
<proteinExistence type="predicted"/>
<dbReference type="InterPro" id="IPR052907">
    <property type="entry name" value="Beta-lactamase/esterase"/>
</dbReference>
<dbReference type="RefSeq" id="WP_194037809.1">
    <property type="nucleotide sequence ID" value="NZ_CP063373.1"/>
</dbReference>
<dbReference type="KEGG" id="sfeu:IM697_23025"/>
<accession>A0A7M2SCC5</accession>
<dbReference type="AlphaFoldDB" id="A0A7M2SCC5"/>
<evidence type="ECO:0000313" key="2">
    <source>
        <dbReference type="EMBL" id="QOV33138.1"/>
    </source>
</evidence>
<dbReference type="Pfam" id="PF00144">
    <property type="entry name" value="Beta-lactamase"/>
    <property type="match status" value="1"/>
</dbReference>
<gene>
    <name evidence="2" type="ORF">IM697_23025</name>
</gene>
<dbReference type="PANTHER" id="PTHR43319">
    <property type="entry name" value="BETA-LACTAMASE-RELATED"/>
    <property type="match status" value="1"/>
</dbReference>
<name>A0A7M2SCC5_9ACTN</name>
<dbReference type="Proteomes" id="UP000594205">
    <property type="component" value="Chromosome"/>
</dbReference>
<dbReference type="InterPro" id="IPR012338">
    <property type="entry name" value="Beta-lactam/transpept-like"/>
</dbReference>
<dbReference type="SUPFAM" id="SSF56601">
    <property type="entry name" value="beta-lactamase/transpeptidase-like"/>
    <property type="match status" value="1"/>
</dbReference>
<organism evidence="2 3">
    <name type="scientific">Streptomyces ferrugineus</name>
    <dbReference type="NCBI Taxonomy" id="1413221"/>
    <lineage>
        <taxon>Bacteria</taxon>
        <taxon>Bacillati</taxon>
        <taxon>Actinomycetota</taxon>
        <taxon>Actinomycetes</taxon>
        <taxon>Kitasatosporales</taxon>
        <taxon>Streptomycetaceae</taxon>
        <taxon>Streptomyces</taxon>
    </lineage>
</organism>
<feature type="domain" description="Beta-lactamase-related" evidence="1">
    <location>
        <begin position="13"/>
        <end position="352"/>
    </location>
</feature>
<keyword evidence="3" id="KW-1185">Reference proteome</keyword>
<sequence length="376" mass="40092">MDVSEALDLALERGETGIHAAAYVGGELIVDVRAGTVADRAGAAAVDEATLFPIFSVTKAVTATAVHLQAERGLLDYDAPVAAYWPEYAANGKEAVTIRHVLTHRAGVPQMPLDITPDRLGDWDWIAGRLAEVKPWQAPGTANAYMPYSFGWILGEVVRRTDPVDRSFAEFVQQEICQPLGVENFWLGIPEGFEARVVELHSYDDLPMPEKGTLRYEAVPPLVPFTPATYNRPEVHQAVIPGAGGITDARSVARIFSLLANRGEVDGVRLLSEKRVLAWLEPSDDMGGYDATNGGPGNPTGVGGYALNVDPFMTPGGGGKRVLSQAGAGGSVGWADVDTGISIAICHNRMFVPFPTADPPFAPLGDALYEAAMAAR</sequence>